<dbReference type="PANTHER" id="PTHR47258">
    <property type="match status" value="1"/>
</dbReference>
<accession>A0A6P4AI70</accession>
<evidence type="ECO:0000256" key="4">
    <source>
        <dbReference type="PROSITE-ProRule" id="PRU00175"/>
    </source>
</evidence>
<dbReference type="PANTHER" id="PTHR47258:SF3">
    <property type="entry name" value="F21J9.24-RELATED"/>
    <property type="match status" value="1"/>
</dbReference>
<dbReference type="GO" id="GO:0008270">
    <property type="term" value="F:zinc ion binding"/>
    <property type="evidence" value="ECO:0007669"/>
    <property type="project" value="UniProtKB-KW"/>
</dbReference>
<gene>
    <name evidence="7" type="primary">LOC107428465</name>
</gene>
<dbReference type="AlphaFoldDB" id="A0A6P4AI70"/>
<evidence type="ECO:0000313" key="7">
    <source>
        <dbReference type="RefSeq" id="XP_015894483.2"/>
    </source>
</evidence>
<evidence type="ECO:0000256" key="2">
    <source>
        <dbReference type="ARBA" id="ARBA00022771"/>
    </source>
</evidence>
<dbReference type="RefSeq" id="XP_015894483.2">
    <property type="nucleotide sequence ID" value="XM_016038997.4"/>
</dbReference>
<dbReference type="FunCoup" id="A0A6P4AI70">
    <property type="interactions" value="1"/>
</dbReference>
<dbReference type="PROSITE" id="PS50089">
    <property type="entry name" value="ZF_RING_2"/>
    <property type="match status" value="1"/>
</dbReference>
<dbReference type="GeneID" id="107428465"/>
<dbReference type="SUPFAM" id="SSF57850">
    <property type="entry name" value="RING/U-box"/>
    <property type="match status" value="1"/>
</dbReference>
<dbReference type="Pfam" id="PF13639">
    <property type="entry name" value="zf-RING_2"/>
    <property type="match status" value="1"/>
</dbReference>
<evidence type="ECO:0000256" key="1">
    <source>
        <dbReference type="ARBA" id="ARBA00022723"/>
    </source>
</evidence>
<dbReference type="InterPro" id="IPR001841">
    <property type="entry name" value="Znf_RING"/>
</dbReference>
<dbReference type="InterPro" id="IPR011016">
    <property type="entry name" value="Znf_RING-CH"/>
</dbReference>
<keyword evidence="1" id="KW-0479">Metal-binding</keyword>
<keyword evidence="2 4" id="KW-0863">Zinc-finger</keyword>
<dbReference type="InterPro" id="IPR013083">
    <property type="entry name" value="Znf_RING/FYVE/PHD"/>
</dbReference>
<evidence type="ECO:0000313" key="6">
    <source>
        <dbReference type="Proteomes" id="UP001652623"/>
    </source>
</evidence>
<sequence>MGLSNFPSASEGVLPVLVMNTVLSVALLKNMLKSMFQIIGSNVNSQNVEEDSDGFPEIGRDRRISITQFKSLCHERSIIVTKTTSSSSDGSAFGSMECCVCLCGFEADEEVSELSCKHFFHKGCLEKWFLNKRATCPLCRSTD</sequence>
<dbReference type="SMART" id="SM00184">
    <property type="entry name" value="RING"/>
    <property type="match status" value="1"/>
</dbReference>
<feature type="domain" description="RING-type" evidence="5">
    <location>
        <begin position="98"/>
        <end position="140"/>
    </location>
</feature>
<protein>
    <submittedName>
        <fullName evidence="7">Probable E3 ubiquitin-protein ligase XERICO</fullName>
    </submittedName>
</protein>
<dbReference type="InParanoid" id="A0A6P4AI70"/>
<dbReference type="SMART" id="SM00744">
    <property type="entry name" value="RINGv"/>
    <property type="match status" value="1"/>
</dbReference>
<keyword evidence="3" id="KW-0862">Zinc</keyword>
<reference evidence="7" key="1">
    <citation type="submission" date="2025-08" db="UniProtKB">
        <authorList>
            <consortium name="RefSeq"/>
        </authorList>
    </citation>
    <scope>IDENTIFICATION</scope>
    <source>
        <tissue evidence="7">Seedling</tissue>
    </source>
</reference>
<organism evidence="6 7">
    <name type="scientific">Ziziphus jujuba</name>
    <name type="common">Chinese jujube</name>
    <name type="synonym">Ziziphus sativa</name>
    <dbReference type="NCBI Taxonomy" id="326968"/>
    <lineage>
        <taxon>Eukaryota</taxon>
        <taxon>Viridiplantae</taxon>
        <taxon>Streptophyta</taxon>
        <taxon>Embryophyta</taxon>
        <taxon>Tracheophyta</taxon>
        <taxon>Spermatophyta</taxon>
        <taxon>Magnoliopsida</taxon>
        <taxon>eudicotyledons</taxon>
        <taxon>Gunneridae</taxon>
        <taxon>Pentapetalae</taxon>
        <taxon>rosids</taxon>
        <taxon>fabids</taxon>
        <taxon>Rosales</taxon>
        <taxon>Rhamnaceae</taxon>
        <taxon>Paliureae</taxon>
        <taxon>Ziziphus</taxon>
    </lineage>
</organism>
<dbReference type="Proteomes" id="UP001652623">
    <property type="component" value="Chromosome 12"/>
</dbReference>
<proteinExistence type="predicted"/>
<keyword evidence="6" id="KW-1185">Reference proteome</keyword>
<evidence type="ECO:0000259" key="5">
    <source>
        <dbReference type="PROSITE" id="PS50089"/>
    </source>
</evidence>
<dbReference type="InterPro" id="IPR044249">
    <property type="entry name" value="XERICO-like"/>
</dbReference>
<dbReference type="KEGG" id="zju:107428465"/>
<dbReference type="Gene3D" id="3.30.40.10">
    <property type="entry name" value="Zinc/RING finger domain, C3HC4 (zinc finger)"/>
    <property type="match status" value="1"/>
</dbReference>
<evidence type="ECO:0000256" key="3">
    <source>
        <dbReference type="ARBA" id="ARBA00022833"/>
    </source>
</evidence>
<name>A0A6P4AI70_ZIZJJ</name>